<dbReference type="PANTHER" id="PTHR21683">
    <property type="entry name" value="COILED-COIL DOMAIN-CONTAINING PROTEIN 42 LIKE-2-LIKE-RELATED"/>
    <property type="match status" value="1"/>
</dbReference>
<reference evidence="2" key="1">
    <citation type="submission" date="2015-11" db="EMBL/GenBank/DDBJ databases">
        <title>De novo transcriptome assembly of four potential Pierce s Disease insect vectors from Arizona vineyards.</title>
        <authorList>
            <person name="Tassone E.E."/>
        </authorList>
    </citation>
    <scope>NUCLEOTIDE SEQUENCE</scope>
</reference>
<dbReference type="AlphaFoldDB" id="A0A1B6GYU6"/>
<feature type="coiled-coil region" evidence="1">
    <location>
        <begin position="201"/>
        <end position="228"/>
    </location>
</feature>
<proteinExistence type="predicted"/>
<evidence type="ECO:0000256" key="1">
    <source>
        <dbReference type="SAM" id="Coils"/>
    </source>
</evidence>
<name>A0A1B6GYU6_9HEMI</name>
<evidence type="ECO:0000313" key="2">
    <source>
        <dbReference type="EMBL" id="JAS67578.1"/>
    </source>
</evidence>
<protein>
    <submittedName>
        <fullName evidence="2">Uncharacterized protein</fullName>
    </submittedName>
</protein>
<keyword evidence="1" id="KW-0175">Coiled coil</keyword>
<sequence>MSKEESHETMLDIAQRLSSYPIPFELYDPPPSTQLGLFHAVCGLKNAEVKLTVSKVMKVKQEVGNHYKIVDLPKYKDKLQKIFTDSNNGIKENRASRLRFQEKILENQLHRGSLQDQIFNIKLELLHYKKVAAEMKKYVENYSMYETFLESVAQVSPEYNSGGDILNRFETLESTRQECAHLVKQELEGFSEMKKNMITLLETKSTELKELDNRIVAVQVQQKEAKERRMFWEHTIEGMKLMIGRHKEGSLVLSGGCWDLYQQICARRNIKPTLSQGDLKSQLDFIEKEIIFMKEVHTLANSNMQVQKK</sequence>
<gene>
    <name evidence="2" type="ORF">g.22623</name>
</gene>
<dbReference type="EMBL" id="GECZ01002191">
    <property type="protein sequence ID" value="JAS67578.1"/>
    <property type="molecule type" value="Transcribed_RNA"/>
</dbReference>
<dbReference type="InterPro" id="IPR051147">
    <property type="entry name" value="CFAP_domain-containing"/>
</dbReference>
<accession>A0A1B6GYU6</accession>
<dbReference type="PANTHER" id="PTHR21683:SF2">
    <property type="entry name" value="COILED-COIL DOMAIN-CONTAINING PROTEIN 42 LIKE-2-LIKE"/>
    <property type="match status" value="1"/>
</dbReference>
<organism evidence="2">
    <name type="scientific">Cuerna arida</name>
    <dbReference type="NCBI Taxonomy" id="1464854"/>
    <lineage>
        <taxon>Eukaryota</taxon>
        <taxon>Metazoa</taxon>
        <taxon>Ecdysozoa</taxon>
        <taxon>Arthropoda</taxon>
        <taxon>Hexapoda</taxon>
        <taxon>Insecta</taxon>
        <taxon>Pterygota</taxon>
        <taxon>Neoptera</taxon>
        <taxon>Paraneoptera</taxon>
        <taxon>Hemiptera</taxon>
        <taxon>Auchenorrhyncha</taxon>
        <taxon>Membracoidea</taxon>
        <taxon>Cicadellidae</taxon>
        <taxon>Cicadellinae</taxon>
        <taxon>Proconiini</taxon>
        <taxon>Cuerna</taxon>
    </lineage>
</organism>